<keyword evidence="1" id="KW-1185">Reference proteome</keyword>
<dbReference type="AlphaFoldDB" id="A0A183CQS8"/>
<dbReference type="Proteomes" id="UP000050741">
    <property type="component" value="Unassembled WGS sequence"/>
</dbReference>
<dbReference type="Pfam" id="PF07103">
    <property type="entry name" value="DUF1365"/>
    <property type="match status" value="1"/>
</dbReference>
<dbReference type="Gene3D" id="3.40.50.150">
    <property type="entry name" value="Vaccinia Virus protein VP39"/>
    <property type="match status" value="1"/>
</dbReference>
<organism evidence="1 2">
    <name type="scientific">Globodera pallida</name>
    <name type="common">Potato cyst nematode worm</name>
    <name type="synonym">Heterodera pallida</name>
    <dbReference type="NCBI Taxonomy" id="36090"/>
    <lineage>
        <taxon>Eukaryota</taxon>
        <taxon>Metazoa</taxon>
        <taxon>Ecdysozoa</taxon>
        <taxon>Nematoda</taxon>
        <taxon>Chromadorea</taxon>
        <taxon>Rhabditida</taxon>
        <taxon>Tylenchina</taxon>
        <taxon>Tylenchomorpha</taxon>
        <taxon>Tylenchoidea</taxon>
        <taxon>Heteroderidae</taxon>
        <taxon>Heteroderinae</taxon>
        <taxon>Globodera</taxon>
    </lineage>
</organism>
<reference evidence="1" key="2">
    <citation type="submission" date="2014-05" db="EMBL/GenBank/DDBJ databases">
        <title>The genome and life-stage specific transcriptomes of Globodera pallida elucidate key aspects of plant parasitism by a cyst nematode.</title>
        <authorList>
            <person name="Cotton J.A."/>
            <person name="Lilley C.J."/>
            <person name="Jones L.M."/>
            <person name="Kikuchi T."/>
            <person name="Reid A.J."/>
            <person name="Thorpe P."/>
            <person name="Tsai I.J."/>
            <person name="Beasley H."/>
            <person name="Blok V."/>
            <person name="Cock P.J.A."/>
            <person name="Van den Akker S.E."/>
            <person name="Holroyd N."/>
            <person name="Hunt M."/>
            <person name="Mantelin S."/>
            <person name="Naghra H."/>
            <person name="Pain A."/>
            <person name="Palomares-Rius J.E."/>
            <person name="Zarowiecki M."/>
            <person name="Berriman M."/>
            <person name="Jones J.T."/>
            <person name="Urwin P.E."/>
        </authorList>
    </citation>
    <scope>NUCLEOTIDE SEQUENCE [LARGE SCALE GENOMIC DNA]</scope>
    <source>
        <strain evidence="1">Lindley</strain>
    </source>
</reference>
<evidence type="ECO:0000313" key="2">
    <source>
        <dbReference type="WBParaSite" id="GPLIN_001523600"/>
    </source>
</evidence>
<dbReference type="PANTHER" id="PTHR33973:SF4">
    <property type="entry name" value="OS07G0153300 PROTEIN"/>
    <property type="match status" value="1"/>
</dbReference>
<dbReference type="Pfam" id="PF02353">
    <property type="entry name" value="CMAS"/>
    <property type="match status" value="1"/>
</dbReference>
<protein>
    <submittedName>
        <fullName evidence="2">DUF1365 domain-containing protein</fullName>
    </submittedName>
</protein>
<accession>A0A183CQS8</accession>
<reference evidence="1" key="1">
    <citation type="submission" date="2013-12" db="EMBL/GenBank/DDBJ databases">
        <authorList>
            <person name="Aslett M."/>
        </authorList>
    </citation>
    <scope>NUCLEOTIDE SEQUENCE [LARGE SCALE GENOMIC DNA]</scope>
    <source>
        <strain evidence="1">Lindley</strain>
    </source>
</reference>
<name>A0A183CQS8_GLOPA</name>
<proteinExistence type="predicted"/>
<evidence type="ECO:0000313" key="1">
    <source>
        <dbReference type="Proteomes" id="UP000050741"/>
    </source>
</evidence>
<sequence length="374" mass="42388">MNWRLLDRNLTDRGDGSAIGLRRQIETAMTAAGIVVDGGPIRLLTMPRLLGWAFNPLSVFFCYGRDMSLKAILWEVDNTFGQRHSYLIPVEVGKETEIVQRCDKAFYVSPFMDMDLRYVFRVVPPGDRLKIVIETFDDDGIVLTARHLGRRVELTDGALLKAFATIPFLTLKVVLGIHWEALKIWLKGVRLKKQNTRLKGSAGMGTWLINRLLNNIERGRLRVTLPGGGTFEKSGDSEGSEAILVLHNWRAIRRVLVNGDIGFAEGFIENDWSTPDLTALIRFAAQNQDAFARSTRGSLPMRLINRMAHALNANTRRGSRRNIEAHYDLGNEFYRQWLDPSMLYSSAIFDDTTPTLEAAQRKKLERIAEKLQLT</sequence>
<reference evidence="2" key="3">
    <citation type="submission" date="2016-06" db="UniProtKB">
        <authorList>
            <consortium name="WormBaseParasite"/>
        </authorList>
    </citation>
    <scope>IDENTIFICATION</scope>
</reference>
<dbReference type="SUPFAM" id="SSF53335">
    <property type="entry name" value="S-adenosyl-L-methionine-dependent methyltransferases"/>
    <property type="match status" value="1"/>
</dbReference>
<dbReference type="InterPro" id="IPR029063">
    <property type="entry name" value="SAM-dependent_MTases_sf"/>
</dbReference>
<dbReference type="PANTHER" id="PTHR33973">
    <property type="entry name" value="OS07G0153300 PROTEIN"/>
    <property type="match status" value="1"/>
</dbReference>
<dbReference type="InterPro" id="IPR010775">
    <property type="entry name" value="DUF1365"/>
</dbReference>
<dbReference type="WBParaSite" id="GPLIN_001523600">
    <property type="protein sequence ID" value="GPLIN_001523600"/>
    <property type="gene ID" value="GPLIN_001523600"/>
</dbReference>